<keyword evidence="4" id="KW-1185">Reference proteome</keyword>
<sequence length="249" mass="28042">MLYSFLTWFKQSLKVYNISISTTSKSELLEECALSLFGRLLADRNQNLRALKSTLKSAWKLGSDLRIVDVGKNIFQFKFNSKYQMEWVERNGPWNFDNNLLLMCRWKKGLSITNISFTHSPFWVQVWGLLFENMSEEVGRDLGNKLGKSSTFEAHRQYEDWLRANGGSKMGSEKLKKSNSSGFEDHREGGSIDWQTLLASVSMDTEVEPTGFPMSIQNAALPKNAQPGHEGVLDMPSVKASASNPAKGG</sequence>
<dbReference type="EMBL" id="LRBV02000005">
    <property type="status" value="NOT_ANNOTATED_CDS"/>
    <property type="molecule type" value="Genomic_DNA"/>
</dbReference>
<dbReference type="InterPro" id="IPR025558">
    <property type="entry name" value="DUF4283"/>
</dbReference>
<dbReference type="Proteomes" id="UP000594261">
    <property type="component" value="Chromosome 5"/>
</dbReference>
<dbReference type="AlphaFoldDB" id="A0A7N2LPC3"/>
<evidence type="ECO:0000259" key="2">
    <source>
        <dbReference type="Pfam" id="PF14111"/>
    </source>
</evidence>
<accession>A0A7N2LPC3</accession>
<dbReference type="PANTHER" id="PTHR31286:SF178">
    <property type="entry name" value="DUF4283 DOMAIN-CONTAINING PROTEIN"/>
    <property type="match status" value="1"/>
</dbReference>
<reference evidence="3 4" key="1">
    <citation type="journal article" date="2016" name="G3 (Bethesda)">
        <title>First Draft Assembly and Annotation of the Genome of a California Endemic Oak Quercus lobata Nee (Fagaceae).</title>
        <authorList>
            <person name="Sork V.L."/>
            <person name="Fitz-Gibbon S.T."/>
            <person name="Puiu D."/>
            <person name="Crepeau M."/>
            <person name="Gugger P.F."/>
            <person name="Sherman R."/>
            <person name="Stevens K."/>
            <person name="Langley C.H."/>
            <person name="Pellegrini M."/>
            <person name="Salzberg S.L."/>
        </authorList>
    </citation>
    <scope>NUCLEOTIDE SEQUENCE [LARGE SCALE GENOMIC DNA]</scope>
    <source>
        <strain evidence="3 4">cv. SW786</strain>
    </source>
</reference>
<dbReference type="InParanoid" id="A0A7N2LPC3"/>
<dbReference type="PANTHER" id="PTHR31286">
    <property type="entry name" value="GLYCINE-RICH CELL WALL STRUCTURAL PROTEIN 1.8-LIKE"/>
    <property type="match status" value="1"/>
</dbReference>
<evidence type="ECO:0000313" key="3">
    <source>
        <dbReference type="EnsemblPlants" id="QL05p049637:mrna"/>
    </source>
</evidence>
<organism evidence="3 4">
    <name type="scientific">Quercus lobata</name>
    <name type="common">Valley oak</name>
    <dbReference type="NCBI Taxonomy" id="97700"/>
    <lineage>
        <taxon>Eukaryota</taxon>
        <taxon>Viridiplantae</taxon>
        <taxon>Streptophyta</taxon>
        <taxon>Embryophyta</taxon>
        <taxon>Tracheophyta</taxon>
        <taxon>Spermatophyta</taxon>
        <taxon>Magnoliopsida</taxon>
        <taxon>eudicotyledons</taxon>
        <taxon>Gunneridae</taxon>
        <taxon>Pentapetalae</taxon>
        <taxon>rosids</taxon>
        <taxon>fabids</taxon>
        <taxon>Fagales</taxon>
        <taxon>Fagaceae</taxon>
        <taxon>Quercus</taxon>
    </lineage>
</organism>
<evidence type="ECO:0000256" key="1">
    <source>
        <dbReference type="SAM" id="MobiDB-lite"/>
    </source>
</evidence>
<feature type="compositionally biased region" description="Polar residues" evidence="1">
    <location>
        <begin position="240"/>
        <end position="249"/>
    </location>
</feature>
<protein>
    <recommendedName>
        <fullName evidence="2">DUF4283 domain-containing protein</fullName>
    </recommendedName>
</protein>
<dbReference type="Gramene" id="QL05p049637:mrna">
    <property type="protein sequence ID" value="QL05p049637:mrna"/>
    <property type="gene ID" value="QL05p049637"/>
</dbReference>
<dbReference type="Pfam" id="PF14111">
    <property type="entry name" value="DUF4283"/>
    <property type="match status" value="1"/>
</dbReference>
<proteinExistence type="predicted"/>
<feature type="region of interest" description="Disordered" evidence="1">
    <location>
        <begin position="221"/>
        <end position="249"/>
    </location>
</feature>
<feature type="region of interest" description="Disordered" evidence="1">
    <location>
        <begin position="169"/>
        <end position="188"/>
    </location>
</feature>
<feature type="domain" description="DUF4283" evidence="2">
    <location>
        <begin position="30"/>
        <end position="112"/>
    </location>
</feature>
<reference evidence="3" key="2">
    <citation type="submission" date="2021-01" db="UniProtKB">
        <authorList>
            <consortium name="EnsemblPlants"/>
        </authorList>
    </citation>
    <scope>IDENTIFICATION</scope>
</reference>
<dbReference type="EnsemblPlants" id="QL05p049637:mrna">
    <property type="protein sequence ID" value="QL05p049637:mrna"/>
    <property type="gene ID" value="QL05p049637"/>
</dbReference>
<dbReference type="InterPro" id="IPR040256">
    <property type="entry name" value="At4g02000-like"/>
</dbReference>
<name>A0A7N2LPC3_QUELO</name>
<evidence type="ECO:0000313" key="4">
    <source>
        <dbReference type="Proteomes" id="UP000594261"/>
    </source>
</evidence>